<protein>
    <submittedName>
        <fullName evidence="1">Uncharacterized protein</fullName>
    </submittedName>
</protein>
<accession>A0A8S5MIT4</accession>
<evidence type="ECO:0000313" key="1">
    <source>
        <dbReference type="EMBL" id="DAD82156.1"/>
    </source>
</evidence>
<organism evidence="1">
    <name type="scientific">Siphoviridae sp. ctwQg18</name>
    <dbReference type="NCBI Taxonomy" id="2826516"/>
    <lineage>
        <taxon>Viruses</taxon>
        <taxon>Duplodnaviria</taxon>
        <taxon>Heunggongvirae</taxon>
        <taxon>Uroviricota</taxon>
        <taxon>Caudoviricetes</taxon>
    </lineage>
</organism>
<name>A0A8S5MIT4_9CAUD</name>
<dbReference type="EMBL" id="BK014913">
    <property type="protein sequence ID" value="DAD82239.1"/>
    <property type="molecule type" value="Genomic_DNA"/>
</dbReference>
<sequence>MAVLPRPMAMSIGNVFRGISLTQLVYRPKSGRLFITLWILSFQNYSE</sequence>
<proteinExistence type="predicted"/>
<dbReference type="EMBL" id="BK014913">
    <property type="protein sequence ID" value="DAD82156.1"/>
    <property type="molecule type" value="Genomic_DNA"/>
</dbReference>
<reference evidence="1" key="1">
    <citation type="journal article" date="2021" name="Proc. Natl. Acad. Sci. U.S.A.">
        <title>A Catalog of Tens of Thousands of Viruses from Human Metagenomes Reveals Hidden Associations with Chronic Diseases.</title>
        <authorList>
            <person name="Tisza M.J."/>
            <person name="Buck C.B."/>
        </authorList>
    </citation>
    <scope>NUCLEOTIDE SEQUENCE</scope>
    <source>
        <strain evidence="1">CtwQg18</strain>
    </source>
</reference>